<dbReference type="STRING" id="1797.RMCT_1937"/>
<protein>
    <recommendedName>
        <fullName evidence="2">PknH-like extracellular domain-containing protein</fullName>
    </recommendedName>
</protein>
<reference evidence="3 4" key="1">
    <citation type="journal article" date="2016" name="Genome Announc.">
        <title>Draft Genome Sequences of Five Rapidly Growing Mycobacterium Species, M. thermoresistibile, M. fortuitum subsp. acetamidolyticum, M. canariasense, M. brisbanense, and M. novocastrense.</title>
        <authorList>
            <person name="Katahira K."/>
            <person name="Ogura Y."/>
            <person name="Gotoh Y."/>
            <person name="Hayashi T."/>
        </authorList>
    </citation>
    <scope>NUCLEOTIDE SEQUENCE [LARGE SCALE GENOMIC DNA]</scope>
    <source>
        <strain evidence="3 4">JCM6362</strain>
    </source>
</reference>
<dbReference type="InterPro" id="IPR038232">
    <property type="entry name" value="PknH-like_Extracell_sf"/>
</dbReference>
<dbReference type="Gene3D" id="3.40.1000.70">
    <property type="entry name" value="PknH-like extracellular domain"/>
    <property type="match status" value="1"/>
</dbReference>
<accession>A0A100XEA4</accession>
<evidence type="ECO:0000259" key="2">
    <source>
        <dbReference type="Pfam" id="PF14032"/>
    </source>
</evidence>
<feature type="chain" id="PRO_5007090955" description="PknH-like extracellular domain-containing protein" evidence="1">
    <location>
        <begin position="25"/>
        <end position="221"/>
    </location>
</feature>
<reference evidence="4" key="2">
    <citation type="submission" date="2016-02" db="EMBL/GenBank/DDBJ databases">
        <title>Draft genome sequence of five rapidly growing Mycobacterium species.</title>
        <authorList>
            <person name="Katahira K."/>
            <person name="Gotou Y."/>
            <person name="Iida K."/>
            <person name="Ogura Y."/>
            <person name="Hayashi T."/>
        </authorList>
    </citation>
    <scope>NUCLEOTIDE SEQUENCE [LARGE SCALE GENOMIC DNA]</scope>
    <source>
        <strain evidence="4">JCM6362</strain>
    </source>
</reference>
<name>A0A100XEA4_MYCTH</name>
<dbReference type="InterPro" id="IPR026954">
    <property type="entry name" value="PknH-like_Extracell"/>
</dbReference>
<evidence type="ECO:0000313" key="4">
    <source>
        <dbReference type="Proteomes" id="UP000069654"/>
    </source>
</evidence>
<gene>
    <name evidence="3" type="ORF">RMCT_1937</name>
</gene>
<dbReference type="RefSeq" id="WP_003926337.1">
    <property type="nucleotide sequence ID" value="NZ_BCTB01000009.1"/>
</dbReference>
<evidence type="ECO:0000256" key="1">
    <source>
        <dbReference type="SAM" id="SignalP"/>
    </source>
</evidence>
<proteinExistence type="predicted"/>
<comment type="caution">
    <text evidence="3">The sequence shown here is derived from an EMBL/GenBank/DDBJ whole genome shotgun (WGS) entry which is preliminary data.</text>
</comment>
<dbReference type="Proteomes" id="UP000069654">
    <property type="component" value="Unassembled WGS sequence"/>
</dbReference>
<dbReference type="PROSITE" id="PS51257">
    <property type="entry name" value="PROKAR_LIPOPROTEIN"/>
    <property type="match status" value="1"/>
</dbReference>
<dbReference type="OMA" id="AVEITTC"/>
<dbReference type="EMBL" id="BCTB01000009">
    <property type="protein sequence ID" value="GAT14967.1"/>
    <property type="molecule type" value="Genomic_DNA"/>
</dbReference>
<feature type="signal peptide" evidence="1">
    <location>
        <begin position="1"/>
        <end position="24"/>
    </location>
</feature>
<dbReference type="OrthoDB" id="4635187at2"/>
<sequence length="221" mass="23128">MRLTPTRLTRAGAVAALLAVVACGCTRTLDTATPDPGGPPVAPITAGQVGDLLSPEVAGGEGSLFTTVEPEDCAGVAREVDPPFIEDFDPAATTGGHWRDDVGGGVVIEEMVGVYRADFDPQEALARARQTIDSCRDVPITVTAMSGDTYDFRLLPPVDSGSPDILVWAFRADNWACDNTLVAAHNAAVEITTCSRTGGYDVLSLAQQALKRIEALANTTV</sequence>
<dbReference type="Pfam" id="PF14032">
    <property type="entry name" value="PknH_C"/>
    <property type="match status" value="1"/>
</dbReference>
<evidence type="ECO:0000313" key="3">
    <source>
        <dbReference type="EMBL" id="GAT14967.1"/>
    </source>
</evidence>
<keyword evidence="1" id="KW-0732">Signal</keyword>
<organism evidence="3 4">
    <name type="scientific">Mycolicibacterium thermoresistibile</name>
    <name type="common">Mycobacterium thermoresistibile</name>
    <dbReference type="NCBI Taxonomy" id="1797"/>
    <lineage>
        <taxon>Bacteria</taxon>
        <taxon>Bacillati</taxon>
        <taxon>Actinomycetota</taxon>
        <taxon>Actinomycetes</taxon>
        <taxon>Mycobacteriales</taxon>
        <taxon>Mycobacteriaceae</taxon>
        <taxon>Mycolicibacterium</taxon>
    </lineage>
</organism>
<dbReference type="AlphaFoldDB" id="A0A100XEA4"/>
<feature type="domain" description="PknH-like extracellular" evidence="2">
    <location>
        <begin position="67"/>
        <end position="212"/>
    </location>
</feature>